<protein>
    <submittedName>
        <fullName evidence="2">Alcohol dehydrogenase</fullName>
    </submittedName>
</protein>
<name>A0A2P4XRB1_9STRA</name>
<dbReference type="CDD" id="cd08267">
    <property type="entry name" value="MDR1"/>
    <property type="match status" value="1"/>
</dbReference>
<reference evidence="2 3" key="1">
    <citation type="journal article" date="2017" name="Genome Biol. Evol.">
        <title>Phytophthora megakarya and P. palmivora, closely related causal agents of cacao black pod rot, underwent increases in genome sizes and gene numbers by different mechanisms.</title>
        <authorList>
            <person name="Ali S.S."/>
            <person name="Shao J."/>
            <person name="Lary D.J."/>
            <person name="Kronmiller B."/>
            <person name="Shen D."/>
            <person name="Strem M.D."/>
            <person name="Amoako-Attah I."/>
            <person name="Akrofi A.Y."/>
            <person name="Begoude B.A."/>
            <person name="Ten Hoopen G.M."/>
            <person name="Coulibaly K."/>
            <person name="Kebe B.I."/>
            <person name="Melnick R.L."/>
            <person name="Guiltinan M.J."/>
            <person name="Tyler B.M."/>
            <person name="Meinhardt L.W."/>
            <person name="Bailey B.A."/>
        </authorList>
    </citation>
    <scope>NUCLEOTIDE SEQUENCE [LARGE SCALE GENOMIC DNA]</scope>
    <source>
        <strain evidence="3">sbr112.9</strain>
    </source>
</reference>
<accession>A0A2P4XRB1</accession>
<dbReference type="Gene3D" id="3.40.50.720">
    <property type="entry name" value="NAD(P)-binding Rossmann-like Domain"/>
    <property type="match status" value="1"/>
</dbReference>
<dbReference type="OrthoDB" id="201656at2759"/>
<organism evidence="2 3">
    <name type="scientific">Phytophthora palmivora</name>
    <dbReference type="NCBI Taxonomy" id="4796"/>
    <lineage>
        <taxon>Eukaryota</taxon>
        <taxon>Sar</taxon>
        <taxon>Stramenopiles</taxon>
        <taxon>Oomycota</taxon>
        <taxon>Peronosporomycetes</taxon>
        <taxon>Peronosporales</taxon>
        <taxon>Peronosporaceae</taxon>
        <taxon>Phytophthora</taxon>
    </lineage>
</organism>
<dbReference type="SUPFAM" id="SSF51735">
    <property type="entry name" value="NAD(P)-binding Rossmann-fold domains"/>
    <property type="match status" value="1"/>
</dbReference>
<dbReference type="SUPFAM" id="SSF50129">
    <property type="entry name" value="GroES-like"/>
    <property type="match status" value="1"/>
</dbReference>
<feature type="domain" description="Enoyl reductase (ER)" evidence="1">
    <location>
        <begin position="18"/>
        <end position="323"/>
    </location>
</feature>
<proteinExistence type="predicted"/>
<comment type="caution">
    <text evidence="2">The sequence shown here is derived from an EMBL/GenBank/DDBJ whole genome shotgun (WGS) entry which is preliminary data.</text>
</comment>
<dbReference type="InterPro" id="IPR052733">
    <property type="entry name" value="Chloroplast_QOR"/>
</dbReference>
<dbReference type="EMBL" id="NCKW01008433">
    <property type="protein sequence ID" value="POM68057.1"/>
    <property type="molecule type" value="Genomic_DNA"/>
</dbReference>
<dbReference type="InterPro" id="IPR036291">
    <property type="entry name" value="NAD(P)-bd_dom_sf"/>
</dbReference>
<dbReference type="InterPro" id="IPR020843">
    <property type="entry name" value="ER"/>
</dbReference>
<keyword evidence="3" id="KW-1185">Reference proteome</keyword>
<dbReference type="Gene3D" id="3.90.180.10">
    <property type="entry name" value="Medium-chain alcohol dehydrogenases, catalytic domain"/>
    <property type="match status" value="1"/>
</dbReference>
<evidence type="ECO:0000259" key="1">
    <source>
        <dbReference type="SMART" id="SM00829"/>
    </source>
</evidence>
<dbReference type="AlphaFoldDB" id="A0A2P4XRB1"/>
<dbReference type="InterPro" id="IPR013154">
    <property type="entry name" value="ADH-like_N"/>
</dbReference>
<dbReference type="GO" id="GO:0016491">
    <property type="term" value="F:oxidoreductase activity"/>
    <property type="evidence" value="ECO:0007669"/>
    <property type="project" value="InterPro"/>
</dbReference>
<sequence>MVSIPSTFKAYEFANYGDALAETKLNTAVPQQPLKPNHVRIKVLSAGVNPLDYKLHFFGPLAIAVGPTPEKPLRTGFDLSGTIVEVGSGDVRGFKVGDTVFGSADMAGMGSFAEYVDLEADHIVHKPSNISVNEAAGVSIAGLASYQGLVNRAKVQAGQRVLILGGGSAVGQFGIQIAKAFGAEVITTASSRNTELVKSLGADQVIDYKSEKWSDVLTEHSVDIIYDCAVESESWSTDAQKILKQNSGQFLTIGIVENQAESPIGAKLIQYYCHPIAEDLEGLRKLIEAGKLKTTIDSVYPFEKLLDAIKHQMSGRAQGKIIIEVAKE</sequence>
<dbReference type="PANTHER" id="PTHR44013:SF1">
    <property type="entry name" value="ZINC-TYPE ALCOHOL DEHYDROGENASE-LIKE PROTEIN C16A3.02C"/>
    <property type="match status" value="1"/>
</dbReference>
<dbReference type="SMART" id="SM00829">
    <property type="entry name" value="PKS_ER"/>
    <property type="match status" value="1"/>
</dbReference>
<evidence type="ECO:0000313" key="2">
    <source>
        <dbReference type="EMBL" id="POM68057.1"/>
    </source>
</evidence>
<dbReference type="Pfam" id="PF13602">
    <property type="entry name" value="ADH_zinc_N_2"/>
    <property type="match status" value="1"/>
</dbReference>
<dbReference type="PANTHER" id="PTHR44013">
    <property type="entry name" value="ZINC-TYPE ALCOHOL DEHYDROGENASE-LIKE PROTEIN C16A3.02C"/>
    <property type="match status" value="1"/>
</dbReference>
<dbReference type="InterPro" id="IPR011032">
    <property type="entry name" value="GroES-like_sf"/>
</dbReference>
<dbReference type="Pfam" id="PF08240">
    <property type="entry name" value="ADH_N"/>
    <property type="match status" value="1"/>
</dbReference>
<gene>
    <name evidence="2" type="ORF">PHPALM_15829</name>
</gene>
<evidence type="ECO:0000313" key="3">
    <source>
        <dbReference type="Proteomes" id="UP000237271"/>
    </source>
</evidence>
<dbReference type="Proteomes" id="UP000237271">
    <property type="component" value="Unassembled WGS sequence"/>
</dbReference>